<comment type="caution">
    <text evidence="3">The sequence shown here is derived from an EMBL/GenBank/DDBJ whole genome shotgun (WGS) entry which is preliminary data.</text>
</comment>
<dbReference type="Proteomes" id="UP001646141">
    <property type="component" value="Unassembled WGS sequence"/>
</dbReference>
<keyword evidence="4" id="KW-1185">Reference proteome</keyword>
<protein>
    <recommendedName>
        <fullName evidence="5">Bacterial repeat domain-containing protein</fullName>
    </recommendedName>
</protein>
<evidence type="ECO:0000313" key="3">
    <source>
        <dbReference type="EMBL" id="MBL3688963.1"/>
    </source>
</evidence>
<organism evidence="3 4">
    <name type="scientific">Leucobacter chromiireducens subsp. chromiireducens</name>
    <dbReference type="NCBI Taxonomy" id="660067"/>
    <lineage>
        <taxon>Bacteria</taxon>
        <taxon>Bacillati</taxon>
        <taxon>Actinomycetota</taxon>
        <taxon>Actinomycetes</taxon>
        <taxon>Micrococcales</taxon>
        <taxon>Microbacteriaceae</taxon>
        <taxon>Leucobacter</taxon>
    </lineage>
</organism>
<gene>
    <name evidence="3" type="ORF">D3226_03195</name>
</gene>
<sequence>MEVQLVALGGALTAPAAPQQDGFEFIGWSISTDGADVFDYTSRVMEEMTLYATWRDASASCPGVKDNRSPGGPVPWEKPAEKSTVCSAPRASAHRRGWRLPGVQVDSSENGTQCVTLAPATHPGSRSLAASPSGAK</sequence>
<evidence type="ECO:0000256" key="1">
    <source>
        <dbReference type="ARBA" id="ARBA00004196"/>
    </source>
</evidence>
<name>A0ABS1SLB4_9MICO</name>
<reference evidence="3 4" key="1">
    <citation type="submission" date="2018-09" db="EMBL/GenBank/DDBJ databases">
        <title>Comparative genomics of Leucobacter spp.</title>
        <authorList>
            <person name="Reis A.C."/>
            <person name="Kolvenbach B.A."/>
            <person name="Corvini P.F.X."/>
            <person name="Nunes O.C."/>
        </authorList>
    </citation>
    <scope>NUCLEOTIDE SEQUENCE [LARGE SCALE GENOMIC DNA]</scope>
    <source>
        <strain evidence="3 4">L-1</strain>
    </source>
</reference>
<dbReference type="EMBL" id="QYAD01000001">
    <property type="protein sequence ID" value="MBL3688963.1"/>
    <property type="molecule type" value="Genomic_DNA"/>
</dbReference>
<evidence type="ECO:0008006" key="5">
    <source>
        <dbReference type="Google" id="ProtNLM"/>
    </source>
</evidence>
<dbReference type="InterPro" id="IPR013378">
    <property type="entry name" value="InlB-like_B-rpt"/>
</dbReference>
<dbReference type="InterPro" id="IPR042229">
    <property type="entry name" value="Listeria/Bacterioides_rpt_sf"/>
</dbReference>
<proteinExistence type="predicted"/>
<feature type="region of interest" description="Disordered" evidence="2">
    <location>
        <begin position="61"/>
        <end position="110"/>
    </location>
</feature>
<dbReference type="RefSeq" id="WP_420029088.1">
    <property type="nucleotide sequence ID" value="NZ_BAAAMA010000004.1"/>
</dbReference>
<accession>A0ABS1SLB4</accession>
<evidence type="ECO:0000313" key="4">
    <source>
        <dbReference type="Proteomes" id="UP001646141"/>
    </source>
</evidence>
<dbReference type="Pfam" id="PF09479">
    <property type="entry name" value="Flg_new"/>
    <property type="match status" value="1"/>
</dbReference>
<evidence type="ECO:0000256" key="2">
    <source>
        <dbReference type="SAM" id="MobiDB-lite"/>
    </source>
</evidence>
<comment type="subcellular location">
    <subcellularLocation>
        <location evidence="1">Cell envelope</location>
    </subcellularLocation>
</comment>
<dbReference type="Gene3D" id="2.60.40.4270">
    <property type="entry name" value="Listeria-Bacteroides repeat domain"/>
    <property type="match status" value="1"/>
</dbReference>